<keyword evidence="1" id="KW-0732">Signal</keyword>
<name>A0A6I6G560_9BACT</name>
<organism evidence="2 3">
    <name type="scientific">Phnomibacter ginsenosidimutans</name>
    <dbReference type="NCBI Taxonomy" id="2676868"/>
    <lineage>
        <taxon>Bacteria</taxon>
        <taxon>Pseudomonadati</taxon>
        <taxon>Bacteroidota</taxon>
        <taxon>Chitinophagia</taxon>
        <taxon>Chitinophagales</taxon>
        <taxon>Chitinophagaceae</taxon>
        <taxon>Phnomibacter</taxon>
    </lineage>
</organism>
<evidence type="ECO:0000256" key="1">
    <source>
        <dbReference type="SAM" id="SignalP"/>
    </source>
</evidence>
<protein>
    <submittedName>
        <fullName evidence="2">Uncharacterized protein</fullName>
    </submittedName>
</protein>
<evidence type="ECO:0000313" key="3">
    <source>
        <dbReference type="Proteomes" id="UP000426027"/>
    </source>
</evidence>
<dbReference type="EMBL" id="CP046566">
    <property type="protein sequence ID" value="QGW27184.1"/>
    <property type="molecule type" value="Genomic_DNA"/>
</dbReference>
<sequence>MQYVKLIWMALCMGMMTMGSAHAQLTEQFSPDLNRALFHSRLDQAQKTCWPLMAVSIVS</sequence>
<dbReference type="AlphaFoldDB" id="A0A6I6G560"/>
<gene>
    <name evidence="2" type="ORF">GLV81_02860</name>
</gene>
<reference evidence="2 3" key="1">
    <citation type="submission" date="2019-11" db="EMBL/GenBank/DDBJ databases">
        <authorList>
            <person name="Im W.T."/>
        </authorList>
    </citation>
    <scope>NUCLEOTIDE SEQUENCE [LARGE SCALE GENOMIC DNA]</scope>
    <source>
        <strain evidence="2 3">SB-02</strain>
    </source>
</reference>
<evidence type="ECO:0000313" key="2">
    <source>
        <dbReference type="EMBL" id="QGW27184.1"/>
    </source>
</evidence>
<dbReference type="RefSeq" id="WP_157476688.1">
    <property type="nucleotide sequence ID" value="NZ_CP046566.1"/>
</dbReference>
<accession>A0A6I6G560</accession>
<keyword evidence="3" id="KW-1185">Reference proteome</keyword>
<feature type="signal peptide" evidence="1">
    <location>
        <begin position="1"/>
        <end position="23"/>
    </location>
</feature>
<dbReference type="Proteomes" id="UP000426027">
    <property type="component" value="Chromosome"/>
</dbReference>
<dbReference type="KEGG" id="fls:GLV81_02860"/>
<feature type="chain" id="PRO_5026047422" evidence="1">
    <location>
        <begin position="24"/>
        <end position="59"/>
    </location>
</feature>
<proteinExistence type="predicted"/>